<organism evidence="2 3">
    <name type="scientific">Arthrobotrys flagrans</name>
    <name type="common">Nematode-trapping fungus</name>
    <name type="synonym">Trichothecium flagrans</name>
    <dbReference type="NCBI Taxonomy" id="97331"/>
    <lineage>
        <taxon>Eukaryota</taxon>
        <taxon>Fungi</taxon>
        <taxon>Dikarya</taxon>
        <taxon>Ascomycota</taxon>
        <taxon>Pezizomycotina</taxon>
        <taxon>Orbiliomycetes</taxon>
        <taxon>Orbiliales</taxon>
        <taxon>Orbiliaceae</taxon>
        <taxon>Arthrobotrys</taxon>
    </lineage>
</organism>
<gene>
    <name evidence="2" type="ORF">DFL_004332</name>
</gene>
<sequence>MAYTPIVEAHMVEFFSHAIAGSTIIWGITSARVGSTRIQGAISHSFTLDPLETTCETEGGSPEFLTNKPSADAFDFYDELKRDGRIPYNPKTFYISANEPWGQNYNVPIIVIENEYRAPLALVTHIFEPKFPANYEAARGAKNCGSAFEDSIADRPPIVLTLSNKEKYRAVVEGKEADYIMAEKLAAYENTKIKTKNVISGFFGGTKNQIISKAANLKDKVGAGLAKTRHYGHEESKEDYPRPDPAGQGGKGEDFNLVYDIDPEWLGPPPEIKPKPSVDAGSKYDKFYPRYNHESWKLISHLTATSTPTTFKFTKVHLAFSLVLVSSILLS</sequence>
<dbReference type="AlphaFoldDB" id="A0A437A4G8"/>
<name>A0A437A4G8_ARTFL</name>
<protein>
    <submittedName>
        <fullName evidence="2">Uncharacterized protein</fullName>
    </submittedName>
</protein>
<evidence type="ECO:0000256" key="1">
    <source>
        <dbReference type="SAM" id="MobiDB-lite"/>
    </source>
</evidence>
<dbReference type="GeneID" id="93586643"/>
<feature type="compositionally biased region" description="Basic and acidic residues" evidence="1">
    <location>
        <begin position="231"/>
        <end position="242"/>
    </location>
</feature>
<dbReference type="OrthoDB" id="5302951at2759"/>
<evidence type="ECO:0000313" key="2">
    <source>
        <dbReference type="EMBL" id="RVD86038.1"/>
    </source>
</evidence>
<proteinExistence type="predicted"/>
<feature type="region of interest" description="Disordered" evidence="1">
    <location>
        <begin position="229"/>
        <end position="253"/>
    </location>
</feature>
<accession>A0A437A4G8</accession>
<reference evidence="2 3" key="1">
    <citation type="submission" date="2019-01" db="EMBL/GenBank/DDBJ databases">
        <title>Intercellular communication is required for trap formation in the nematode-trapping fungus Duddingtonia flagrans.</title>
        <authorList>
            <person name="Youssar L."/>
            <person name="Wernet V."/>
            <person name="Hensel N."/>
            <person name="Hildebrandt H.-G."/>
            <person name="Fischer R."/>
        </authorList>
    </citation>
    <scope>NUCLEOTIDE SEQUENCE [LARGE SCALE GENOMIC DNA]</scope>
    <source>
        <strain evidence="2 3">CBS H-5679</strain>
    </source>
</reference>
<dbReference type="EMBL" id="SAEB01000006">
    <property type="protein sequence ID" value="RVD86038.1"/>
    <property type="molecule type" value="Genomic_DNA"/>
</dbReference>
<dbReference type="VEuPathDB" id="FungiDB:DFL_004332"/>
<evidence type="ECO:0000313" key="3">
    <source>
        <dbReference type="Proteomes" id="UP000283090"/>
    </source>
</evidence>
<keyword evidence="3" id="KW-1185">Reference proteome</keyword>
<dbReference type="Proteomes" id="UP000283090">
    <property type="component" value="Unassembled WGS sequence"/>
</dbReference>
<dbReference type="RefSeq" id="XP_067491582.1">
    <property type="nucleotide sequence ID" value="XM_067633412.1"/>
</dbReference>
<comment type="caution">
    <text evidence="2">The sequence shown here is derived from an EMBL/GenBank/DDBJ whole genome shotgun (WGS) entry which is preliminary data.</text>
</comment>